<dbReference type="RefSeq" id="WP_126051563.1">
    <property type="nucleotide sequence ID" value="NZ_QYTV02000007.1"/>
</dbReference>
<protein>
    <submittedName>
        <fullName evidence="3">DUF4179 domain-containing protein</fullName>
    </submittedName>
</protein>
<dbReference type="InterPro" id="IPR025436">
    <property type="entry name" value="DUF4179"/>
</dbReference>
<feature type="transmembrane region" description="Helical" evidence="1">
    <location>
        <begin position="45"/>
        <end position="64"/>
    </location>
</feature>
<keyword evidence="1" id="KW-0472">Membrane</keyword>
<evidence type="ECO:0000313" key="3">
    <source>
        <dbReference type="EMBL" id="RST72718.1"/>
    </source>
</evidence>
<comment type="caution">
    <text evidence="3">The sequence shown here is derived from an EMBL/GenBank/DDBJ whole genome shotgun (WGS) entry which is preliminary data.</text>
</comment>
<proteinExistence type="predicted"/>
<evidence type="ECO:0000256" key="1">
    <source>
        <dbReference type="SAM" id="Phobius"/>
    </source>
</evidence>
<dbReference type="EMBL" id="QYTV02000007">
    <property type="protein sequence ID" value="RST72718.1"/>
    <property type="molecule type" value="Genomic_DNA"/>
</dbReference>
<evidence type="ECO:0000259" key="2">
    <source>
        <dbReference type="Pfam" id="PF13786"/>
    </source>
</evidence>
<organism evidence="3 4">
    <name type="scientific">Siminovitchia acidinfaciens</name>
    <dbReference type="NCBI Taxonomy" id="2321395"/>
    <lineage>
        <taxon>Bacteria</taxon>
        <taxon>Bacillati</taxon>
        <taxon>Bacillota</taxon>
        <taxon>Bacilli</taxon>
        <taxon>Bacillales</taxon>
        <taxon>Bacillaceae</taxon>
        <taxon>Siminovitchia</taxon>
    </lineage>
</organism>
<dbReference type="OrthoDB" id="2961302at2"/>
<keyword evidence="1" id="KW-1133">Transmembrane helix</keyword>
<dbReference type="AlphaFoldDB" id="A0A429XWF9"/>
<evidence type="ECO:0000313" key="4">
    <source>
        <dbReference type="Proteomes" id="UP000287156"/>
    </source>
</evidence>
<gene>
    <name evidence="3" type="ORF">D4T97_014955</name>
</gene>
<reference evidence="3" key="1">
    <citation type="submission" date="2018-12" db="EMBL/GenBank/DDBJ databases">
        <authorList>
            <person name="Sun L."/>
            <person name="Chen Z."/>
        </authorList>
    </citation>
    <scope>NUCLEOTIDE SEQUENCE [LARGE SCALE GENOMIC DNA]</scope>
    <source>
        <strain evidence="3">3-2-2</strain>
    </source>
</reference>
<keyword evidence="4" id="KW-1185">Reference proteome</keyword>
<feature type="domain" description="DUF4179" evidence="2">
    <location>
        <begin position="46"/>
        <end position="128"/>
    </location>
</feature>
<dbReference type="Gene3D" id="2.60.40.1630">
    <property type="entry name" value="bacillus anthracis domain"/>
    <property type="match status" value="1"/>
</dbReference>
<keyword evidence="1" id="KW-0812">Transmembrane</keyword>
<name>A0A429XWF9_9BACI</name>
<dbReference type="Pfam" id="PF13786">
    <property type="entry name" value="DUF4179"/>
    <property type="match status" value="1"/>
</dbReference>
<accession>A0A429XWF9</accession>
<dbReference type="Proteomes" id="UP000287156">
    <property type="component" value="Unassembled WGS sequence"/>
</dbReference>
<sequence length="427" mass="48015">MIDFDKLLNKEKKRLDAISAPEELESRLRSTLQTVPDKRPKRTSAILKLAAIALVFIVATGYQYNALAYYGKKLLGFDEIINSTLQELNDKGLGQTIEKKAPLRDGTTLTIDGIMTDSNQMIMYYTLSNPKGLNKEAIDLFQPLKITGFLTKSNFESSTYITNGENTEVKGTMYFEPISPFSKKLTFHYWEYVENGPMKDESITFPYDPNKAMQTELRQKINRNIKVDKGTISFKSITASPTLTVIDGKLNVGNFDRVPSALDGIELIANGVPVDTIGSGYRSALNGMKFDLRYDALPKKLDSLELVIKEFAGYKKLEEKIKFTSRKNFTVGNKDLIIQNVATTSEGTEITIATDEDVMLDGVSIETKSGAIPLLTTVNQIDLEKEDGRIMKERTLLFDTKDKPESLLIEGMHYMKDYNQKIEIPVK</sequence>